<dbReference type="Proteomes" id="UP000297975">
    <property type="component" value="Unassembled WGS sequence"/>
</dbReference>
<dbReference type="EMBL" id="SOPW01000010">
    <property type="protein sequence ID" value="TFB19507.1"/>
    <property type="molecule type" value="Genomic_DNA"/>
</dbReference>
<organism evidence="1 2">
    <name type="scientific">Filobacillus milosensis</name>
    <dbReference type="NCBI Taxonomy" id="94137"/>
    <lineage>
        <taxon>Bacteria</taxon>
        <taxon>Bacillati</taxon>
        <taxon>Bacillota</taxon>
        <taxon>Bacilli</taxon>
        <taxon>Bacillales</taxon>
        <taxon>Bacillaceae</taxon>
        <taxon>Filobacillus</taxon>
    </lineage>
</organism>
<reference evidence="1 2" key="1">
    <citation type="submission" date="2019-03" db="EMBL/GenBank/DDBJ databases">
        <authorList>
            <person name="He R.-H."/>
        </authorList>
    </citation>
    <scope>NUCLEOTIDE SEQUENCE [LARGE SCALE GENOMIC DNA]</scope>
    <source>
        <strain evidence="2">SH 714</strain>
    </source>
</reference>
<evidence type="ECO:0000313" key="2">
    <source>
        <dbReference type="Proteomes" id="UP000297975"/>
    </source>
</evidence>
<sequence length="183" mass="21588">MKKHNWKKILLITFTALIVFLIADKLFIQNQQIIQLENKTSKAEQKLLFSYNAFPIEYAFERVQEDPTDDNLKLLFSTLLNQQKKIETLIELNKEDINETMWEEYISIPTTQAVIFPLNLAEFEDGINQSHLNKLKEIESAWLKYEENSKGHMTSYYIDNIGFLLKNYIELLKKLNKIPVSLQ</sequence>
<proteinExistence type="predicted"/>
<protein>
    <submittedName>
        <fullName evidence="1">Uncharacterized protein</fullName>
    </submittedName>
</protein>
<evidence type="ECO:0000313" key="1">
    <source>
        <dbReference type="EMBL" id="TFB19507.1"/>
    </source>
</evidence>
<dbReference type="RefSeq" id="WP_134340305.1">
    <property type="nucleotide sequence ID" value="NZ_SOPW01000010.1"/>
</dbReference>
<keyword evidence="2" id="KW-1185">Reference proteome</keyword>
<name>A0A4Y8IFW9_9BACI</name>
<dbReference type="AlphaFoldDB" id="A0A4Y8IFW9"/>
<gene>
    <name evidence="1" type="ORF">E3U55_10100</name>
</gene>
<accession>A0A4Y8IFW9</accession>
<comment type="caution">
    <text evidence="1">The sequence shown here is derived from an EMBL/GenBank/DDBJ whole genome shotgun (WGS) entry which is preliminary data.</text>
</comment>